<keyword evidence="2" id="KW-1185">Reference proteome</keyword>
<comment type="caution">
    <text evidence="1">The sequence shown here is derived from an EMBL/GenBank/DDBJ whole genome shotgun (WGS) entry which is preliminary data.</text>
</comment>
<reference evidence="1" key="1">
    <citation type="submission" date="2020-08" db="EMBL/GenBank/DDBJ databases">
        <title>Multicomponent nature underlies the extraordinary mechanical properties of spider dragline silk.</title>
        <authorList>
            <person name="Kono N."/>
            <person name="Nakamura H."/>
            <person name="Mori M."/>
            <person name="Yoshida Y."/>
            <person name="Ohtoshi R."/>
            <person name="Malay A.D."/>
            <person name="Moran D.A.P."/>
            <person name="Tomita M."/>
            <person name="Numata K."/>
            <person name="Arakawa K."/>
        </authorList>
    </citation>
    <scope>NUCLEOTIDE SEQUENCE</scope>
</reference>
<sequence length="82" mass="9056">MSLTIQVDDKNRRAVGGIDPNMSGGIQDRIVAIVGGQVSETYSTSENKILLMKDHNRRREDYPEPLEPLMGIRAAAVSIMTK</sequence>
<protein>
    <submittedName>
        <fullName evidence="1">Uncharacterized protein</fullName>
    </submittedName>
</protein>
<dbReference type="AlphaFoldDB" id="A0A8X6UGR2"/>
<dbReference type="EMBL" id="BMAW01126791">
    <property type="protein sequence ID" value="GFU18319.1"/>
    <property type="molecule type" value="Genomic_DNA"/>
</dbReference>
<accession>A0A8X6UGR2</accession>
<organism evidence="1 2">
    <name type="scientific">Nephila pilipes</name>
    <name type="common">Giant wood spider</name>
    <name type="synonym">Nephila maculata</name>
    <dbReference type="NCBI Taxonomy" id="299642"/>
    <lineage>
        <taxon>Eukaryota</taxon>
        <taxon>Metazoa</taxon>
        <taxon>Ecdysozoa</taxon>
        <taxon>Arthropoda</taxon>
        <taxon>Chelicerata</taxon>
        <taxon>Arachnida</taxon>
        <taxon>Araneae</taxon>
        <taxon>Araneomorphae</taxon>
        <taxon>Entelegynae</taxon>
        <taxon>Araneoidea</taxon>
        <taxon>Nephilidae</taxon>
        <taxon>Nephila</taxon>
    </lineage>
</organism>
<proteinExistence type="predicted"/>
<evidence type="ECO:0000313" key="1">
    <source>
        <dbReference type="EMBL" id="GFU18319.1"/>
    </source>
</evidence>
<dbReference type="Proteomes" id="UP000887013">
    <property type="component" value="Unassembled WGS sequence"/>
</dbReference>
<evidence type="ECO:0000313" key="2">
    <source>
        <dbReference type="Proteomes" id="UP000887013"/>
    </source>
</evidence>
<name>A0A8X6UGR2_NEPPI</name>
<gene>
    <name evidence="1" type="ORF">NPIL_415141</name>
</gene>